<keyword evidence="2" id="KW-0503">Monooxygenase</keyword>
<dbReference type="PROSITE" id="PS51725">
    <property type="entry name" value="ABM"/>
    <property type="match status" value="1"/>
</dbReference>
<dbReference type="Gene3D" id="3.30.70.100">
    <property type="match status" value="1"/>
</dbReference>
<accession>A0ABX1GQ48</accession>
<proteinExistence type="predicted"/>
<evidence type="ECO:0000313" key="3">
    <source>
        <dbReference type="Proteomes" id="UP000718451"/>
    </source>
</evidence>
<evidence type="ECO:0000313" key="2">
    <source>
        <dbReference type="EMBL" id="NKI32030.1"/>
    </source>
</evidence>
<dbReference type="RefSeq" id="WP_168552256.1">
    <property type="nucleotide sequence ID" value="NZ_JAAWWL010000002.1"/>
</dbReference>
<reference evidence="2 3" key="1">
    <citation type="submission" date="2020-04" db="EMBL/GenBank/DDBJ databases">
        <authorList>
            <person name="Yoon J."/>
        </authorList>
    </citation>
    <scope>NUCLEOTIDE SEQUENCE [LARGE SCALE GENOMIC DNA]</scope>
    <source>
        <strain evidence="2 3">DJ-13</strain>
    </source>
</reference>
<dbReference type="EMBL" id="JAAWWL010000002">
    <property type="protein sequence ID" value="NKI32030.1"/>
    <property type="molecule type" value="Genomic_DNA"/>
</dbReference>
<dbReference type="Pfam" id="PF03992">
    <property type="entry name" value="ABM"/>
    <property type="match status" value="1"/>
</dbReference>
<feature type="domain" description="ABM" evidence="1">
    <location>
        <begin position="2"/>
        <end position="95"/>
    </location>
</feature>
<gene>
    <name evidence="2" type="ORF">HCU67_08765</name>
</gene>
<sequence length="98" mass="11800">MLVRIVKLVFKPENISSFENIFEESKDQIRNFAGCQHLELFQDKNDKTTFFTYSFWETENALENYRNSEFFRKTWSKTKVLFAAKPEAWSVSKRFILN</sequence>
<organism evidence="2 3">
    <name type="scientific">Croceivirga thetidis</name>
    <dbReference type="NCBI Taxonomy" id="2721623"/>
    <lineage>
        <taxon>Bacteria</taxon>
        <taxon>Pseudomonadati</taxon>
        <taxon>Bacteroidota</taxon>
        <taxon>Flavobacteriia</taxon>
        <taxon>Flavobacteriales</taxon>
        <taxon>Flavobacteriaceae</taxon>
        <taxon>Croceivirga</taxon>
    </lineage>
</organism>
<comment type="caution">
    <text evidence="2">The sequence shown here is derived from an EMBL/GenBank/DDBJ whole genome shotgun (WGS) entry which is preliminary data.</text>
</comment>
<keyword evidence="2" id="KW-0560">Oxidoreductase</keyword>
<keyword evidence="3" id="KW-1185">Reference proteome</keyword>
<dbReference type="GO" id="GO:0004497">
    <property type="term" value="F:monooxygenase activity"/>
    <property type="evidence" value="ECO:0007669"/>
    <property type="project" value="UniProtKB-KW"/>
</dbReference>
<dbReference type="SUPFAM" id="SSF54909">
    <property type="entry name" value="Dimeric alpha+beta barrel"/>
    <property type="match status" value="1"/>
</dbReference>
<evidence type="ECO:0000259" key="1">
    <source>
        <dbReference type="PROSITE" id="PS51725"/>
    </source>
</evidence>
<name>A0ABX1GQ48_9FLAO</name>
<protein>
    <submittedName>
        <fullName evidence="2">Antibiotic biosynthesis monooxygenase</fullName>
    </submittedName>
</protein>
<dbReference type="InterPro" id="IPR011008">
    <property type="entry name" value="Dimeric_a/b-barrel"/>
</dbReference>
<dbReference type="InterPro" id="IPR007138">
    <property type="entry name" value="ABM_dom"/>
</dbReference>
<dbReference type="Proteomes" id="UP000718451">
    <property type="component" value="Unassembled WGS sequence"/>
</dbReference>